<protein>
    <submittedName>
        <fullName evidence="2">Nucleoside/nucleotide kinase family protein</fullName>
    </submittedName>
</protein>
<dbReference type="GO" id="GO:0016301">
    <property type="term" value="F:kinase activity"/>
    <property type="evidence" value="ECO:0007669"/>
    <property type="project" value="UniProtKB-KW"/>
</dbReference>
<proteinExistence type="predicted"/>
<evidence type="ECO:0000313" key="2">
    <source>
        <dbReference type="EMBL" id="PNY79868.1"/>
    </source>
</evidence>
<dbReference type="Gene3D" id="3.40.50.300">
    <property type="entry name" value="P-loop containing nucleotide triphosphate hydrolases"/>
    <property type="match status" value="1"/>
</dbReference>
<dbReference type="PANTHER" id="PTHR10285">
    <property type="entry name" value="URIDINE KINASE"/>
    <property type="match status" value="1"/>
</dbReference>
<feature type="domain" description="Phosphoribulokinase/uridine kinase" evidence="1">
    <location>
        <begin position="36"/>
        <end position="219"/>
    </location>
</feature>
<dbReference type="Pfam" id="PF00485">
    <property type="entry name" value="PRK"/>
    <property type="match status" value="1"/>
</dbReference>
<evidence type="ECO:0000259" key="1">
    <source>
        <dbReference type="Pfam" id="PF00485"/>
    </source>
</evidence>
<keyword evidence="2" id="KW-0808">Transferase</keyword>
<organism evidence="2 3">
    <name type="scientific">Deinococcus koreensis</name>
    <dbReference type="NCBI Taxonomy" id="2054903"/>
    <lineage>
        <taxon>Bacteria</taxon>
        <taxon>Thermotogati</taxon>
        <taxon>Deinococcota</taxon>
        <taxon>Deinococci</taxon>
        <taxon>Deinococcales</taxon>
        <taxon>Deinococcaceae</taxon>
        <taxon>Deinococcus</taxon>
    </lineage>
</organism>
<dbReference type="InterPro" id="IPR006083">
    <property type="entry name" value="PRK/URK"/>
</dbReference>
<dbReference type="Proteomes" id="UP000236379">
    <property type="component" value="Unassembled WGS sequence"/>
</dbReference>
<dbReference type="RefSeq" id="WP_103313852.1">
    <property type="nucleotide sequence ID" value="NZ_PPPD01000002.1"/>
</dbReference>
<dbReference type="NCBIfam" id="NF006743">
    <property type="entry name" value="PRK09270.1-2"/>
    <property type="match status" value="1"/>
</dbReference>
<dbReference type="AlphaFoldDB" id="A0A2K3UTL5"/>
<reference evidence="2 3" key="1">
    <citation type="submission" date="2018-01" db="EMBL/GenBank/DDBJ databases">
        <title>Deinococcus koreensis sp. nov., a radiation-resistant bacterium isolated from river water.</title>
        <authorList>
            <person name="Choi A."/>
        </authorList>
    </citation>
    <scope>NUCLEOTIDE SEQUENCE [LARGE SCALE GENOMIC DNA]</scope>
    <source>
        <strain evidence="2 3">SJW1-2</strain>
    </source>
</reference>
<dbReference type="OrthoDB" id="1550976at2"/>
<dbReference type="SUPFAM" id="SSF52540">
    <property type="entry name" value="P-loop containing nucleoside triphosphate hydrolases"/>
    <property type="match status" value="1"/>
</dbReference>
<dbReference type="EMBL" id="PPPD01000002">
    <property type="protein sequence ID" value="PNY79868.1"/>
    <property type="molecule type" value="Genomic_DNA"/>
</dbReference>
<keyword evidence="3" id="KW-1185">Reference proteome</keyword>
<gene>
    <name evidence="2" type="ORF">CVO96_18185</name>
</gene>
<evidence type="ECO:0000313" key="3">
    <source>
        <dbReference type="Proteomes" id="UP000236379"/>
    </source>
</evidence>
<dbReference type="GO" id="GO:0005524">
    <property type="term" value="F:ATP binding"/>
    <property type="evidence" value="ECO:0007669"/>
    <property type="project" value="InterPro"/>
</dbReference>
<accession>A0A2K3UTL5</accession>
<comment type="caution">
    <text evidence="2">The sequence shown here is derived from an EMBL/GenBank/DDBJ whole genome shotgun (WGS) entry which is preliminary data.</text>
</comment>
<dbReference type="InterPro" id="IPR027417">
    <property type="entry name" value="P-loop_NTPase"/>
</dbReference>
<sequence length="220" mass="23757">MTTPGDIPDPPPALSLNLDDLVARARALIVPGQRRILGITGAPAAGKSTVCAALAAALGEDAAVVPMDGFHLANGELVRLGRRDRKGAPDTFDAGGYAALLDRVRQERESTVYAPLFDRSLEESIGSAVPVFAHTPLIITEGNYLLLDGEAWRRARAAIDVVWYLDLPDEVRVARLVRRHESHGRSRDEAVAWAQQVDQRNAELIAGTRNRADLIVQVGS</sequence>
<name>A0A2K3UTL5_9DEIO</name>
<keyword evidence="2" id="KW-0418">Kinase</keyword>